<dbReference type="KEGG" id="ppg:PputGB1_4237"/>
<dbReference type="RefSeq" id="WP_012273802.1">
    <property type="nucleotide sequence ID" value="NC_010322.1"/>
</dbReference>
<protein>
    <submittedName>
        <fullName evidence="2">Uncharacterized protein</fullName>
    </submittedName>
</protein>
<dbReference type="AlphaFoldDB" id="B0KTM8"/>
<evidence type="ECO:0000313" key="2">
    <source>
        <dbReference type="EMBL" id="ABZ00126.1"/>
    </source>
</evidence>
<sequence>MARKKKTTRKIGRNAETGRFTTVAEARNNPKTHIVETLHTRGSGLVSHGGVKRPQDCSSAA</sequence>
<evidence type="ECO:0000256" key="1">
    <source>
        <dbReference type="SAM" id="MobiDB-lite"/>
    </source>
</evidence>
<evidence type="ECO:0000313" key="3">
    <source>
        <dbReference type="Proteomes" id="UP000002157"/>
    </source>
</evidence>
<reference evidence="2 3" key="1">
    <citation type="submission" date="2008-01" db="EMBL/GenBank/DDBJ databases">
        <title>Complete sequence of Pseudomonas putida GB-1.</title>
        <authorList>
            <consortium name="US DOE Joint Genome Institute"/>
            <person name="Copeland A."/>
            <person name="Lucas S."/>
            <person name="Lapidus A."/>
            <person name="Barry K."/>
            <person name="Glavina del Rio T."/>
            <person name="Dalin E."/>
            <person name="Tice H."/>
            <person name="Pitluck S."/>
            <person name="Bruce D."/>
            <person name="Goodwin L."/>
            <person name="Chertkov O."/>
            <person name="Brettin T."/>
            <person name="Detter J.C."/>
            <person name="Han C."/>
            <person name="Kuske C.R."/>
            <person name="Schmutz J."/>
            <person name="Larimer F."/>
            <person name="Land M."/>
            <person name="Hauser L."/>
            <person name="Kyrpides N."/>
            <person name="Kim E."/>
            <person name="McCarthy J.K."/>
            <person name="Richardson P."/>
        </authorList>
    </citation>
    <scope>NUCLEOTIDE SEQUENCE [LARGE SCALE GENOMIC DNA]</scope>
    <source>
        <strain evidence="2 3">GB-1</strain>
    </source>
</reference>
<name>B0KTM8_PSEPG</name>
<feature type="region of interest" description="Disordered" evidence="1">
    <location>
        <begin position="41"/>
        <end position="61"/>
    </location>
</feature>
<dbReference type="EMBL" id="CP000926">
    <property type="protein sequence ID" value="ABZ00126.1"/>
    <property type="molecule type" value="Genomic_DNA"/>
</dbReference>
<proteinExistence type="predicted"/>
<organism evidence="2 3">
    <name type="scientific">Pseudomonas putida (strain GB-1)</name>
    <dbReference type="NCBI Taxonomy" id="76869"/>
    <lineage>
        <taxon>Bacteria</taxon>
        <taxon>Pseudomonadati</taxon>
        <taxon>Pseudomonadota</taxon>
        <taxon>Gammaproteobacteria</taxon>
        <taxon>Pseudomonadales</taxon>
        <taxon>Pseudomonadaceae</taxon>
        <taxon>Pseudomonas</taxon>
    </lineage>
</organism>
<dbReference type="HOGENOM" id="CLU_207198_1_0_6"/>
<accession>B0KTM8</accession>
<dbReference type="Proteomes" id="UP000002157">
    <property type="component" value="Chromosome"/>
</dbReference>
<gene>
    <name evidence="2" type="ordered locus">PputGB1_4237</name>
</gene>